<feature type="region of interest" description="Disordered" evidence="1">
    <location>
        <begin position="1"/>
        <end position="56"/>
    </location>
</feature>
<gene>
    <name evidence="2" type="ORF">BB561_003765</name>
</gene>
<feature type="compositionally biased region" description="Low complexity" evidence="1">
    <location>
        <begin position="36"/>
        <end position="47"/>
    </location>
</feature>
<evidence type="ECO:0000256" key="1">
    <source>
        <dbReference type="SAM" id="MobiDB-lite"/>
    </source>
</evidence>
<dbReference type="Proteomes" id="UP000245383">
    <property type="component" value="Unassembled WGS sequence"/>
</dbReference>
<name>A0A2T9YJS2_9FUNG</name>
<dbReference type="EMBL" id="MBFR01000158">
    <property type="protein sequence ID" value="PVU92524.1"/>
    <property type="molecule type" value="Genomic_DNA"/>
</dbReference>
<evidence type="ECO:0000313" key="3">
    <source>
        <dbReference type="Proteomes" id="UP000245383"/>
    </source>
</evidence>
<evidence type="ECO:0000313" key="2">
    <source>
        <dbReference type="EMBL" id="PVU92524.1"/>
    </source>
</evidence>
<reference evidence="2 3" key="1">
    <citation type="journal article" date="2018" name="MBio">
        <title>Comparative Genomics Reveals the Core Gene Toolbox for the Fungus-Insect Symbiosis.</title>
        <authorList>
            <person name="Wang Y."/>
            <person name="Stata M."/>
            <person name="Wang W."/>
            <person name="Stajich J.E."/>
            <person name="White M.M."/>
            <person name="Moncalvo J.M."/>
        </authorList>
    </citation>
    <scope>NUCLEOTIDE SEQUENCE [LARGE SCALE GENOMIC DNA]</scope>
    <source>
        <strain evidence="2 3">SWE-8-4</strain>
    </source>
</reference>
<dbReference type="AlphaFoldDB" id="A0A2T9YJS2"/>
<comment type="caution">
    <text evidence="2">The sequence shown here is derived from an EMBL/GenBank/DDBJ whole genome shotgun (WGS) entry which is preliminary data.</text>
</comment>
<sequence>MAKQYHKDHPYEELASGFDSIPENSDFSIAMRHSSETSSNTKNSSKNQKSRKEYMH</sequence>
<dbReference type="OrthoDB" id="10521475at2759"/>
<protein>
    <submittedName>
        <fullName evidence="2">Uncharacterized protein</fullName>
    </submittedName>
</protein>
<accession>A0A2T9YJS2</accession>
<organism evidence="2 3">
    <name type="scientific">Smittium simulii</name>
    <dbReference type="NCBI Taxonomy" id="133385"/>
    <lineage>
        <taxon>Eukaryota</taxon>
        <taxon>Fungi</taxon>
        <taxon>Fungi incertae sedis</taxon>
        <taxon>Zoopagomycota</taxon>
        <taxon>Kickxellomycotina</taxon>
        <taxon>Harpellomycetes</taxon>
        <taxon>Harpellales</taxon>
        <taxon>Legeriomycetaceae</taxon>
        <taxon>Smittium</taxon>
    </lineage>
</organism>
<feature type="compositionally biased region" description="Basic and acidic residues" evidence="1">
    <location>
        <begin position="1"/>
        <end position="12"/>
    </location>
</feature>
<proteinExistence type="predicted"/>
<keyword evidence="3" id="KW-1185">Reference proteome</keyword>